<name>A0A0S2CFS0_CAMJU</name>
<gene>
    <name evidence="4" type="ORF">HS37.25</name>
</gene>
<dbReference type="AlphaFoldDB" id="A0A0S2CFS0"/>
<accession>A0A0S2CFS0</accession>
<evidence type="ECO:0000256" key="3">
    <source>
        <dbReference type="ARBA" id="ARBA00022723"/>
    </source>
</evidence>
<keyword evidence="2 4" id="KW-0808">Transferase</keyword>
<keyword evidence="3" id="KW-0479">Metal-binding</keyword>
<evidence type="ECO:0000256" key="1">
    <source>
        <dbReference type="ARBA" id="ARBA00022676"/>
    </source>
</evidence>
<dbReference type="PANTHER" id="PTHR13778">
    <property type="entry name" value="GLYCOSYLTRANSFERASE 8 DOMAIN-CONTAINING PROTEIN"/>
    <property type="match status" value="1"/>
</dbReference>
<evidence type="ECO:0000256" key="2">
    <source>
        <dbReference type="ARBA" id="ARBA00022679"/>
    </source>
</evidence>
<dbReference type="InterPro" id="IPR029044">
    <property type="entry name" value="Nucleotide-diphossugar_trans"/>
</dbReference>
<evidence type="ECO:0000313" key="4">
    <source>
        <dbReference type="EMBL" id="ALN43970.1"/>
    </source>
</evidence>
<dbReference type="InterPro" id="IPR050748">
    <property type="entry name" value="Glycosyltrans_8_dom-fam"/>
</dbReference>
<dbReference type="RefSeq" id="WP_002887761.1">
    <property type="nucleotide sequence ID" value="NZ_PHXJ01000001.1"/>
</dbReference>
<protein>
    <submittedName>
        <fullName evidence="4">Glycosyltransferase</fullName>
    </submittedName>
</protein>
<dbReference type="EMBL" id="KT893431">
    <property type="protein sequence ID" value="ALN43970.1"/>
    <property type="molecule type" value="Genomic_DNA"/>
</dbReference>
<dbReference type="CDD" id="cd04194">
    <property type="entry name" value="GT8_A4GalT_like"/>
    <property type="match status" value="1"/>
</dbReference>
<proteinExistence type="predicted"/>
<keyword evidence="1" id="KW-0328">Glycosyltransferase</keyword>
<dbReference type="Gene3D" id="3.90.550.10">
    <property type="entry name" value="Spore Coat Polysaccharide Biosynthesis Protein SpsA, Chain A"/>
    <property type="match status" value="1"/>
</dbReference>
<dbReference type="SUPFAM" id="SSF53448">
    <property type="entry name" value="Nucleotide-diphospho-sugar transferases"/>
    <property type="match status" value="1"/>
</dbReference>
<organism evidence="4">
    <name type="scientific">Campylobacter jejuni subsp. jejuni</name>
    <dbReference type="NCBI Taxonomy" id="32022"/>
    <lineage>
        <taxon>Bacteria</taxon>
        <taxon>Pseudomonadati</taxon>
        <taxon>Campylobacterota</taxon>
        <taxon>Epsilonproteobacteria</taxon>
        <taxon>Campylobacterales</taxon>
        <taxon>Campylobacteraceae</taxon>
        <taxon>Campylobacter</taxon>
    </lineage>
</organism>
<dbReference type="GO" id="GO:0046872">
    <property type="term" value="F:metal ion binding"/>
    <property type="evidence" value="ECO:0007669"/>
    <property type="project" value="UniProtKB-KW"/>
</dbReference>
<dbReference type="GO" id="GO:0016757">
    <property type="term" value="F:glycosyltransferase activity"/>
    <property type="evidence" value="ECO:0007669"/>
    <property type="project" value="UniProtKB-KW"/>
</dbReference>
<reference evidence="4" key="1">
    <citation type="journal article" date="2015" name="PLoS ONE">
        <title>Updated Campylobacter jejuni Capsule PCR Multiplex Typing System and Its Application to Clinical Isolates from South and Southeast Asia.</title>
        <authorList>
            <person name="Poly F."/>
            <person name="Serichantalergs O."/>
            <person name="Kuroiwa J."/>
            <person name="Pootong P."/>
            <person name="Mason C."/>
            <person name="Guerry P."/>
            <person name="Parker C.T."/>
        </authorList>
    </citation>
    <scope>NUCLEOTIDE SEQUENCE</scope>
    <source>
        <strain evidence="4">RM3428</strain>
    </source>
</reference>
<dbReference type="Pfam" id="PF01501">
    <property type="entry name" value="Glyco_transf_8"/>
    <property type="match status" value="1"/>
</dbReference>
<dbReference type="PANTHER" id="PTHR13778:SF47">
    <property type="entry name" value="LIPOPOLYSACCHARIDE 1,3-GALACTOSYLTRANSFERASE"/>
    <property type="match status" value="1"/>
</dbReference>
<dbReference type="InterPro" id="IPR002495">
    <property type="entry name" value="Glyco_trans_8"/>
</dbReference>
<sequence length="958" mass="115630">MEKDNSMIFPYHIPIVFAVDDNYLPYMSIALNSLVDRVSNCYKYNIFVMHLNIDLERLNRLKENIRNNNVTIEFINLNQYLKKIFKEYGNIFYERSYFTTAMYYRIFIPEIFSNFKKVIYCDSDVIFKADISHLFFIDLNNKEIGACRDIAALYAYRKRETVWQQNIRNNFDKINFRSISDYFNSGVIVFDIVKCIQMKTVSKCLTVIKNIDNLYFPDQDVLNIVFCGHVHFLPLEWNFLWTTYIEYKDNFMYLPKKIINEIYKAKTKPKIIHYISETKPWKDKNSFFVEWWKFPRKNLFYGEILCKKLMIQNSYVNLNQNNCIYVDILDYLLLLPYFNFDDLYKHIEQLYNLENFALYRKNAIIQAESYYKKKSFLLNIDEIYFFMPKKNAYIKNIEEQLIKQSAYVNQELYQILRFLKKLGKKIILIHNNVYSMKYIIDILQKNNIDFYENIYSYKDFYRKDYSNFLYFGKFLFETQNINQKEYRFRYVNPKDVFVRYNPKLCGIYRNESLESSIILGLYIKKWILSDKHIDNYWESFGYFYGGPLCYGLANFIYNEAVKNDLKEFIFVARDGYVIEKIFNFLQQQFKTNIKTEYIYASRALKVLSKIDLNSNHLPWDDKISSLFDLCTKALDDFKKYQGKSISKKIQLDLLKQYSDKINYLSSKIEKSFVKYIKKYSFKQNKIGLFDFVTFEFSSLNILQSVLKKKFFYAYYFYIIPNSKNFFLSNIANAQSYSTIFFKNHLIGEFLVTAPELPISFIKDGKINRMDNIHEQYKVEIYKIISQFELEFSKDLILTFGDFRIFFRSDEVVRIINYFIDNIDYKDRYYFKDIYHSENSAHTKYVRIFNQCASATDSVRNSLSYRIGLRIMQSKTLKKILTLPFSLINIIYQDYIDKKIKSELEVKNINFKIPKVEEHDFIEGKKNKQHLAYQLGECFLKHPILFIFYFVNIYIKWKK</sequence>